<evidence type="ECO:0000256" key="1">
    <source>
        <dbReference type="SAM" id="MobiDB-lite"/>
    </source>
</evidence>
<dbReference type="EMBL" id="SRLO01004312">
    <property type="protein sequence ID" value="TNN30601.1"/>
    <property type="molecule type" value="Genomic_DNA"/>
</dbReference>
<keyword evidence="3" id="KW-1185">Reference proteome</keyword>
<dbReference type="AlphaFoldDB" id="A0A4Z2EPX5"/>
<feature type="compositionally biased region" description="Basic and acidic residues" evidence="1">
    <location>
        <begin position="47"/>
        <end position="58"/>
    </location>
</feature>
<comment type="caution">
    <text evidence="2">The sequence shown here is derived from an EMBL/GenBank/DDBJ whole genome shotgun (WGS) entry which is preliminary data.</text>
</comment>
<feature type="region of interest" description="Disordered" evidence="1">
    <location>
        <begin position="1"/>
        <end position="58"/>
    </location>
</feature>
<feature type="compositionally biased region" description="Basic and acidic residues" evidence="1">
    <location>
        <begin position="1"/>
        <end position="11"/>
    </location>
</feature>
<organism evidence="2 3">
    <name type="scientific">Liparis tanakae</name>
    <name type="common">Tanaka's snailfish</name>
    <dbReference type="NCBI Taxonomy" id="230148"/>
    <lineage>
        <taxon>Eukaryota</taxon>
        <taxon>Metazoa</taxon>
        <taxon>Chordata</taxon>
        <taxon>Craniata</taxon>
        <taxon>Vertebrata</taxon>
        <taxon>Euteleostomi</taxon>
        <taxon>Actinopterygii</taxon>
        <taxon>Neopterygii</taxon>
        <taxon>Teleostei</taxon>
        <taxon>Neoteleostei</taxon>
        <taxon>Acanthomorphata</taxon>
        <taxon>Eupercaria</taxon>
        <taxon>Perciformes</taxon>
        <taxon>Cottioidei</taxon>
        <taxon>Cottales</taxon>
        <taxon>Liparidae</taxon>
        <taxon>Liparis</taxon>
    </lineage>
</organism>
<evidence type="ECO:0000313" key="3">
    <source>
        <dbReference type="Proteomes" id="UP000314294"/>
    </source>
</evidence>
<sequence>MNGVKAKEARGAKLVGSGARSRRTYRPLPSVPTARRHPAPKGGAGGPDHHHSIRQTKEDVFPCTGMYTVIAVKNV</sequence>
<protein>
    <submittedName>
        <fullName evidence="2">Uncharacterized protein</fullName>
    </submittedName>
</protein>
<accession>A0A4Z2EPX5</accession>
<reference evidence="2 3" key="1">
    <citation type="submission" date="2019-03" db="EMBL/GenBank/DDBJ databases">
        <title>First draft genome of Liparis tanakae, snailfish: a comprehensive survey of snailfish specific genes.</title>
        <authorList>
            <person name="Kim W."/>
            <person name="Song I."/>
            <person name="Jeong J.-H."/>
            <person name="Kim D."/>
            <person name="Kim S."/>
            <person name="Ryu S."/>
            <person name="Song J.Y."/>
            <person name="Lee S.K."/>
        </authorList>
    </citation>
    <scope>NUCLEOTIDE SEQUENCE [LARGE SCALE GENOMIC DNA]</scope>
    <source>
        <tissue evidence="2">Muscle</tissue>
    </source>
</reference>
<gene>
    <name evidence="2" type="ORF">EYF80_059246</name>
</gene>
<proteinExistence type="predicted"/>
<name>A0A4Z2EPX5_9TELE</name>
<dbReference type="Proteomes" id="UP000314294">
    <property type="component" value="Unassembled WGS sequence"/>
</dbReference>
<evidence type="ECO:0000313" key="2">
    <source>
        <dbReference type="EMBL" id="TNN30601.1"/>
    </source>
</evidence>